<organism evidence="15 16">
    <name type="scientific">Exocentrus adspersus</name>
    <dbReference type="NCBI Taxonomy" id="1586481"/>
    <lineage>
        <taxon>Eukaryota</taxon>
        <taxon>Metazoa</taxon>
        <taxon>Ecdysozoa</taxon>
        <taxon>Arthropoda</taxon>
        <taxon>Hexapoda</taxon>
        <taxon>Insecta</taxon>
        <taxon>Pterygota</taxon>
        <taxon>Neoptera</taxon>
        <taxon>Endopterygota</taxon>
        <taxon>Coleoptera</taxon>
        <taxon>Polyphaga</taxon>
        <taxon>Cucujiformia</taxon>
        <taxon>Chrysomeloidea</taxon>
        <taxon>Cerambycidae</taxon>
        <taxon>Lamiinae</taxon>
        <taxon>Acanthocinini</taxon>
        <taxon>Exocentrus</taxon>
    </lineage>
</organism>
<evidence type="ECO:0000256" key="10">
    <source>
        <dbReference type="ARBA" id="ARBA00031145"/>
    </source>
</evidence>
<dbReference type="GO" id="GO:0006747">
    <property type="term" value="P:FAD biosynthetic process"/>
    <property type="evidence" value="ECO:0007669"/>
    <property type="project" value="TreeGrafter"/>
</dbReference>
<feature type="domain" description="Phosphoadenosine phosphosulphate reductase" evidence="14">
    <location>
        <begin position="257"/>
        <end position="411"/>
    </location>
</feature>
<gene>
    <name evidence="15" type="ORF">NQ315_006359</name>
</gene>
<keyword evidence="6" id="KW-0548">Nucleotidyltransferase</keyword>
<sequence length="447" mass="51508">MFKTVAVILVNDLFLCGAEDCNTLKRVLLVLNHLNYLVKKVSVLHKNERIITNELDTLAKQFDVVIIVEKLADDAVFKALANVTYQNLTTNLKPKERVQECNNYQLPVCAKALTSNDSLYPVVQVQGIFVLSEKYLETQLRLLSKRLEQYRTQAKYSKVLRLQLNGNLTQVLNRIKELQVKHVCQKKDAEVCVTLESPSFENLVESERAIRDLKINIVDSHIGSNSLQSIHMDPDERIRQAIETIETCLQENGPENVFLSFNGGKDCTVLLHLIYTVLKIKYPSYKNPIVCLYVQSENAFPEQDQFISQCQTYFNLEVITVVQSIKQALGKILAMKPNLKACFMGTRRTDPYSSDLKVFQMTDRDWPQVMRVSPLLDWHYSDIWDYLLYYKVPYCKLYDMGFTSLGNASNTIRNPSLLYKDIYLGAEVYLPAYKMLNENKERSGRHI</sequence>
<evidence type="ECO:0000256" key="9">
    <source>
        <dbReference type="ARBA" id="ARBA00022840"/>
    </source>
</evidence>
<dbReference type="AlphaFoldDB" id="A0AAV8W0F1"/>
<keyword evidence="7" id="KW-0547">Nucleotide-binding</keyword>
<keyword evidence="13" id="KW-0732">Signal</keyword>
<dbReference type="EMBL" id="JANEYG010000016">
    <property type="protein sequence ID" value="KAJ8919830.1"/>
    <property type="molecule type" value="Genomic_DNA"/>
</dbReference>
<feature type="signal peptide" evidence="13">
    <location>
        <begin position="1"/>
        <end position="18"/>
    </location>
</feature>
<protein>
    <recommendedName>
        <fullName evidence="2">FAD synthase</fullName>
        <ecNumber evidence="2">2.7.7.2</ecNumber>
    </recommendedName>
    <alternativeName>
        <fullName evidence="10">FAD pyrophosphorylase</fullName>
    </alternativeName>
    <alternativeName>
        <fullName evidence="11">FMN adenylyltransferase</fullName>
    </alternativeName>
</protein>
<feature type="chain" id="PRO_5043574981" description="FAD synthase" evidence="13">
    <location>
        <begin position="19"/>
        <end position="447"/>
    </location>
</feature>
<name>A0AAV8W0F1_9CUCU</name>
<keyword evidence="4" id="KW-0288">FMN</keyword>
<evidence type="ECO:0000256" key="4">
    <source>
        <dbReference type="ARBA" id="ARBA00022643"/>
    </source>
</evidence>
<dbReference type="InterPro" id="IPR002500">
    <property type="entry name" value="PAPS_reduct_dom"/>
</dbReference>
<evidence type="ECO:0000256" key="5">
    <source>
        <dbReference type="ARBA" id="ARBA00022679"/>
    </source>
</evidence>
<dbReference type="GO" id="GO:0003919">
    <property type="term" value="F:FMN adenylyltransferase activity"/>
    <property type="evidence" value="ECO:0007669"/>
    <property type="project" value="UniProtKB-EC"/>
</dbReference>
<keyword evidence="16" id="KW-1185">Reference proteome</keyword>
<dbReference type="SUPFAM" id="SSF52402">
    <property type="entry name" value="Adenine nucleotide alpha hydrolases-like"/>
    <property type="match status" value="1"/>
</dbReference>
<comment type="pathway">
    <text evidence="1">Cofactor biosynthesis; FAD biosynthesis; FAD from FMN: step 1/1.</text>
</comment>
<keyword evidence="5" id="KW-0808">Transferase</keyword>
<keyword evidence="8" id="KW-0274">FAD</keyword>
<evidence type="ECO:0000259" key="14">
    <source>
        <dbReference type="Pfam" id="PF01507"/>
    </source>
</evidence>
<accession>A0AAV8W0F1</accession>
<evidence type="ECO:0000313" key="15">
    <source>
        <dbReference type="EMBL" id="KAJ8919830.1"/>
    </source>
</evidence>
<dbReference type="GO" id="GO:0005524">
    <property type="term" value="F:ATP binding"/>
    <property type="evidence" value="ECO:0007669"/>
    <property type="project" value="UniProtKB-KW"/>
</dbReference>
<evidence type="ECO:0000256" key="1">
    <source>
        <dbReference type="ARBA" id="ARBA00004726"/>
    </source>
</evidence>
<keyword evidence="3" id="KW-0285">Flavoprotein</keyword>
<dbReference type="EC" id="2.7.7.2" evidence="2"/>
<keyword evidence="9" id="KW-0067">ATP-binding</keyword>
<evidence type="ECO:0000256" key="11">
    <source>
        <dbReference type="ARBA" id="ARBA00031871"/>
    </source>
</evidence>
<dbReference type="PANTHER" id="PTHR23293:SF9">
    <property type="entry name" value="FAD SYNTHASE"/>
    <property type="match status" value="1"/>
</dbReference>
<dbReference type="CDD" id="cd23948">
    <property type="entry name" value="FAD_synthase"/>
    <property type="match status" value="1"/>
</dbReference>
<dbReference type="InterPro" id="IPR014729">
    <property type="entry name" value="Rossmann-like_a/b/a_fold"/>
</dbReference>
<dbReference type="Pfam" id="PF01507">
    <property type="entry name" value="PAPS_reduct"/>
    <property type="match status" value="1"/>
</dbReference>
<reference evidence="15 16" key="1">
    <citation type="journal article" date="2023" name="Insect Mol. Biol.">
        <title>Genome sequencing provides insights into the evolution of gene families encoding plant cell wall-degrading enzymes in longhorned beetles.</title>
        <authorList>
            <person name="Shin N.R."/>
            <person name="Okamura Y."/>
            <person name="Kirsch R."/>
            <person name="Pauchet Y."/>
        </authorList>
    </citation>
    <scope>NUCLEOTIDE SEQUENCE [LARGE SCALE GENOMIC DNA]</scope>
    <source>
        <strain evidence="15">EAD_L_NR</strain>
    </source>
</reference>
<evidence type="ECO:0000256" key="3">
    <source>
        <dbReference type="ARBA" id="ARBA00022630"/>
    </source>
</evidence>
<evidence type="ECO:0000256" key="12">
    <source>
        <dbReference type="ARBA" id="ARBA00049494"/>
    </source>
</evidence>
<evidence type="ECO:0000256" key="8">
    <source>
        <dbReference type="ARBA" id="ARBA00022827"/>
    </source>
</evidence>
<evidence type="ECO:0000256" key="6">
    <source>
        <dbReference type="ARBA" id="ARBA00022695"/>
    </source>
</evidence>
<evidence type="ECO:0000256" key="7">
    <source>
        <dbReference type="ARBA" id="ARBA00022741"/>
    </source>
</evidence>
<evidence type="ECO:0000313" key="16">
    <source>
        <dbReference type="Proteomes" id="UP001159042"/>
    </source>
</evidence>
<evidence type="ECO:0000256" key="2">
    <source>
        <dbReference type="ARBA" id="ARBA00012393"/>
    </source>
</evidence>
<dbReference type="Gene3D" id="3.40.50.620">
    <property type="entry name" value="HUPs"/>
    <property type="match status" value="1"/>
</dbReference>
<comment type="caution">
    <text evidence="15">The sequence shown here is derived from an EMBL/GenBank/DDBJ whole genome shotgun (WGS) entry which is preliminary data.</text>
</comment>
<dbReference type="PANTHER" id="PTHR23293">
    <property type="entry name" value="FAD SYNTHETASE-RELATED FMN ADENYLYLTRANSFERASE"/>
    <property type="match status" value="1"/>
</dbReference>
<comment type="catalytic activity">
    <reaction evidence="12">
        <text>FMN + ATP + H(+) = FAD + diphosphate</text>
        <dbReference type="Rhea" id="RHEA:17237"/>
        <dbReference type="ChEBI" id="CHEBI:15378"/>
        <dbReference type="ChEBI" id="CHEBI:30616"/>
        <dbReference type="ChEBI" id="CHEBI:33019"/>
        <dbReference type="ChEBI" id="CHEBI:57692"/>
        <dbReference type="ChEBI" id="CHEBI:58210"/>
        <dbReference type="EC" id="2.7.7.2"/>
    </reaction>
</comment>
<dbReference type="Proteomes" id="UP001159042">
    <property type="component" value="Unassembled WGS sequence"/>
</dbReference>
<proteinExistence type="predicted"/>
<evidence type="ECO:0000256" key="13">
    <source>
        <dbReference type="SAM" id="SignalP"/>
    </source>
</evidence>